<dbReference type="EMBL" id="CACRXK020006547">
    <property type="protein sequence ID" value="CAB4009714.1"/>
    <property type="molecule type" value="Genomic_DNA"/>
</dbReference>
<dbReference type="AlphaFoldDB" id="A0A6S7HVS1"/>
<evidence type="ECO:0000256" key="3">
    <source>
        <dbReference type="ARBA" id="ARBA00022695"/>
    </source>
</evidence>
<dbReference type="Proteomes" id="UP001152795">
    <property type="component" value="Unassembled WGS sequence"/>
</dbReference>
<evidence type="ECO:0000256" key="2">
    <source>
        <dbReference type="ARBA" id="ARBA00022679"/>
    </source>
</evidence>
<keyword evidence="5" id="KW-0064">Aspartyl protease</keyword>
<dbReference type="SUPFAM" id="SSF56672">
    <property type="entry name" value="DNA/RNA polymerases"/>
    <property type="match status" value="1"/>
</dbReference>
<keyword evidence="1" id="KW-0645">Protease</keyword>
<protein>
    <recommendedName>
        <fullName evidence="9">Reverse transcriptase RNase H-like domain-containing protein</fullName>
    </recommendedName>
</protein>
<feature type="non-terminal residue" evidence="10">
    <location>
        <position position="262"/>
    </location>
</feature>
<dbReference type="PANTHER" id="PTHR33064">
    <property type="entry name" value="POL PROTEIN"/>
    <property type="match status" value="1"/>
</dbReference>
<evidence type="ECO:0000256" key="1">
    <source>
        <dbReference type="ARBA" id="ARBA00022670"/>
    </source>
</evidence>
<evidence type="ECO:0000256" key="5">
    <source>
        <dbReference type="ARBA" id="ARBA00022750"/>
    </source>
</evidence>
<keyword evidence="7" id="KW-0378">Hydrolase</keyword>
<evidence type="ECO:0000256" key="6">
    <source>
        <dbReference type="ARBA" id="ARBA00022759"/>
    </source>
</evidence>
<dbReference type="PANTHER" id="PTHR33064:SF37">
    <property type="entry name" value="RIBONUCLEASE H"/>
    <property type="match status" value="1"/>
</dbReference>
<gene>
    <name evidence="10" type="ORF">PACLA_8A040128</name>
</gene>
<dbReference type="Gene3D" id="3.30.70.270">
    <property type="match status" value="1"/>
</dbReference>
<dbReference type="InterPro" id="IPR043502">
    <property type="entry name" value="DNA/RNA_pol_sf"/>
</dbReference>
<dbReference type="InterPro" id="IPR041373">
    <property type="entry name" value="RT_RNaseH"/>
</dbReference>
<proteinExistence type="predicted"/>
<keyword evidence="6" id="KW-0255">Endonuclease</keyword>
<dbReference type="InterPro" id="IPR043128">
    <property type="entry name" value="Rev_trsase/Diguanyl_cyclase"/>
</dbReference>
<evidence type="ECO:0000256" key="7">
    <source>
        <dbReference type="ARBA" id="ARBA00022801"/>
    </source>
</evidence>
<keyword evidence="3" id="KW-0548">Nucleotidyltransferase</keyword>
<evidence type="ECO:0000313" key="11">
    <source>
        <dbReference type="Proteomes" id="UP001152795"/>
    </source>
</evidence>
<keyword evidence="4" id="KW-0540">Nuclease</keyword>
<dbReference type="OrthoDB" id="5807442at2759"/>
<keyword evidence="11" id="KW-1185">Reference proteome</keyword>
<name>A0A6S7HVS1_PARCT</name>
<sequence>QTIQSRGAKLDVPVLRKWLNKEDAVENQKGKNLLSVRAMMKIVYVIYCALKAVDWLDLCGHHGIILNPEKFVFGADTVEFAGFEITPDSVRPCKKFLNAILNFPKPTNITDIRSWFGLINQVSYAFSSTERMLPFRELLKPGSTFHWTPELNTLFEESKSVIVSEIERGVQIFDKSERTCLATDWSKNGIGFWLFQKHCTCDSTDTFCCPTGWKVTLVGSRFTHAAESRYAPIEGEALAVADALDKARFFVKTGCTDLNNRC</sequence>
<comment type="caution">
    <text evidence="10">The sequence shown here is derived from an EMBL/GenBank/DDBJ whole genome shotgun (WGS) entry which is preliminary data.</text>
</comment>
<keyword evidence="8" id="KW-0695">RNA-directed DNA polymerase</keyword>
<feature type="domain" description="Reverse transcriptase RNase H-like" evidence="9">
    <location>
        <begin position="174"/>
        <end position="252"/>
    </location>
</feature>
<organism evidence="10 11">
    <name type="scientific">Paramuricea clavata</name>
    <name type="common">Red gorgonian</name>
    <name type="synonym">Violescent sea-whip</name>
    <dbReference type="NCBI Taxonomy" id="317549"/>
    <lineage>
        <taxon>Eukaryota</taxon>
        <taxon>Metazoa</taxon>
        <taxon>Cnidaria</taxon>
        <taxon>Anthozoa</taxon>
        <taxon>Octocorallia</taxon>
        <taxon>Malacalcyonacea</taxon>
        <taxon>Plexauridae</taxon>
        <taxon>Paramuricea</taxon>
    </lineage>
</organism>
<accession>A0A6S7HVS1</accession>
<keyword evidence="2" id="KW-0808">Transferase</keyword>
<evidence type="ECO:0000313" key="10">
    <source>
        <dbReference type="EMBL" id="CAB4009714.1"/>
    </source>
</evidence>
<reference evidence="10" key="1">
    <citation type="submission" date="2020-04" db="EMBL/GenBank/DDBJ databases">
        <authorList>
            <person name="Alioto T."/>
            <person name="Alioto T."/>
            <person name="Gomez Garrido J."/>
        </authorList>
    </citation>
    <scope>NUCLEOTIDE SEQUENCE</scope>
    <source>
        <strain evidence="10">A484AB</strain>
    </source>
</reference>
<evidence type="ECO:0000256" key="4">
    <source>
        <dbReference type="ARBA" id="ARBA00022722"/>
    </source>
</evidence>
<dbReference type="InterPro" id="IPR051320">
    <property type="entry name" value="Viral_Replic_Matur_Polypro"/>
</dbReference>
<evidence type="ECO:0000256" key="8">
    <source>
        <dbReference type="ARBA" id="ARBA00022918"/>
    </source>
</evidence>
<dbReference type="Pfam" id="PF17917">
    <property type="entry name" value="RT_RNaseH"/>
    <property type="match status" value="1"/>
</dbReference>
<evidence type="ECO:0000259" key="9">
    <source>
        <dbReference type="Pfam" id="PF17917"/>
    </source>
</evidence>